<evidence type="ECO:0000313" key="3">
    <source>
        <dbReference type="EMBL" id="GBB90824.1"/>
    </source>
</evidence>
<reference evidence="3 4" key="1">
    <citation type="submission" date="2017-11" db="EMBL/GenBank/DDBJ databases">
        <title>The genome of Rhizophagus clarus HR1 reveals common genetic basis of auxotrophy among arbuscular mycorrhizal fungi.</title>
        <authorList>
            <person name="Kobayashi Y."/>
        </authorList>
    </citation>
    <scope>NUCLEOTIDE SEQUENCE [LARGE SCALE GENOMIC DNA]</scope>
    <source>
        <strain evidence="3 4">HR1</strain>
    </source>
</reference>
<sequence>MADRVMHFGEGLRGTRQFWKKHSFKLSDMIKQLGTKRMIFFTFSAADLHWPDLYKLMSYGENSMDEESDMEQSKHQHQDLIDNPHIMV</sequence>
<dbReference type="STRING" id="94130.A0A2Z6QZR1"/>
<evidence type="ECO:0000259" key="2">
    <source>
        <dbReference type="Pfam" id="PF14214"/>
    </source>
</evidence>
<evidence type="ECO:0000256" key="1">
    <source>
        <dbReference type="SAM" id="MobiDB-lite"/>
    </source>
</evidence>
<dbReference type="AlphaFoldDB" id="A0A2Z6QZR1"/>
<organism evidence="3 4">
    <name type="scientific">Rhizophagus clarus</name>
    <dbReference type="NCBI Taxonomy" id="94130"/>
    <lineage>
        <taxon>Eukaryota</taxon>
        <taxon>Fungi</taxon>
        <taxon>Fungi incertae sedis</taxon>
        <taxon>Mucoromycota</taxon>
        <taxon>Glomeromycotina</taxon>
        <taxon>Glomeromycetes</taxon>
        <taxon>Glomerales</taxon>
        <taxon>Glomeraceae</taxon>
        <taxon>Rhizophagus</taxon>
    </lineage>
</organism>
<keyword evidence="4" id="KW-1185">Reference proteome</keyword>
<dbReference type="Pfam" id="PF14214">
    <property type="entry name" value="Helitron_like_N"/>
    <property type="match status" value="1"/>
</dbReference>
<dbReference type="InterPro" id="IPR025476">
    <property type="entry name" value="Helitron_helicase-like"/>
</dbReference>
<feature type="compositionally biased region" description="Basic and acidic residues" evidence="1">
    <location>
        <begin position="71"/>
        <end position="82"/>
    </location>
</feature>
<protein>
    <recommendedName>
        <fullName evidence="2">Helitron helicase-like domain-containing protein</fullName>
    </recommendedName>
</protein>
<accession>A0A2Z6QZR1</accession>
<dbReference type="EMBL" id="BEXD01000880">
    <property type="protein sequence ID" value="GBB90824.1"/>
    <property type="molecule type" value="Genomic_DNA"/>
</dbReference>
<name>A0A2Z6QZR1_9GLOM</name>
<feature type="region of interest" description="Disordered" evidence="1">
    <location>
        <begin position="65"/>
        <end position="88"/>
    </location>
</feature>
<evidence type="ECO:0000313" key="4">
    <source>
        <dbReference type="Proteomes" id="UP000247702"/>
    </source>
</evidence>
<proteinExistence type="predicted"/>
<dbReference type="Proteomes" id="UP000247702">
    <property type="component" value="Unassembled WGS sequence"/>
</dbReference>
<gene>
    <name evidence="3" type="ORF">RclHR1_17900006</name>
</gene>
<feature type="domain" description="Helitron helicase-like" evidence="2">
    <location>
        <begin position="6"/>
        <end position="87"/>
    </location>
</feature>
<comment type="caution">
    <text evidence="3">The sequence shown here is derived from an EMBL/GenBank/DDBJ whole genome shotgun (WGS) entry which is preliminary data.</text>
</comment>